<sequence length="144" mass="15780">VVRNLVADVLQHARLGVEVVDRNIEKALNLARVQVHRDDMIGTGNGEHVGDELSGYRSAGLVLLVLPRVREAGYNRGYAASRGGFAGVDHDQELHQVVVNLPASGLHYEHVLVSNGLADRHGRLLVRIFHDDDLPQFEANVPAK</sequence>
<gene>
    <name evidence="1" type="ORF">BJ554DRAFT_428</name>
</gene>
<dbReference type="AlphaFoldDB" id="A0A8H7ZTR1"/>
<name>A0A8H7ZTR1_9FUNG</name>
<keyword evidence="2" id="KW-1185">Reference proteome</keyword>
<organism evidence="1 2">
    <name type="scientific">Olpidium bornovanus</name>
    <dbReference type="NCBI Taxonomy" id="278681"/>
    <lineage>
        <taxon>Eukaryota</taxon>
        <taxon>Fungi</taxon>
        <taxon>Fungi incertae sedis</taxon>
        <taxon>Olpidiomycota</taxon>
        <taxon>Olpidiomycotina</taxon>
        <taxon>Olpidiomycetes</taxon>
        <taxon>Olpidiales</taxon>
        <taxon>Olpidiaceae</taxon>
        <taxon>Olpidium</taxon>
    </lineage>
</organism>
<comment type="caution">
    <text evidence="1">The sequence shown here is derived from an EMBL/GenBank/DDBJ whole genome shotgun (WGS) entry which is preliminary data.</text>
</comment>
<reference evidence="1 2" key="1">
    <citation type="journal article" name="Sci. Rep.">
        <title>Genome-scale phylogenetic analyses confirm Olpidium as the closest living zoosporic fungus to the non-flagellated, terrestrial fungi.</title>
        <authorList>
            <person name="Chang Y."/>
            <person name="Rochon D."/>
            <person name="Sekimoto S."/>
            <person name="Wang Y."/>
            <person name="Chovatia M."/>
            <person name="Sandor L."/>
            <person name="Salamov A."/>
            <person name="Grigoriev I.V."/>
            <person name="Stajich J.E."/>
            <person name="Spatafora J.W."/>
        </authorList>
    </citation>
    <scope>NUCLEOTIDE SEQUENCE [LARGE SCALE GENOMIC DNA]</scope>
    <source>
        <strain evidence="1">S191</strain>
    </source>
</reference>
<dbReference type="Proteomes" id="UP000673691">
    <property type="component" value="Unassembled WGS sequence"/>
</dbReference>
<feature type="non-terminal residue" evidence="1">
    <location>
        <position position="1"/>
    </location>
</feature>
<protein>
    <submittedName>
        <fullName evidence="1">Uncharacterized protein</fullName>
    </submittedName>
</protein>
<accession>A0A8H7ZTR1</accession>
<dbReference type="OrthoDB" id="10373499at2759"/>
<dbReference type="EMBL" id="JAEFCI010007220">
    <property type="protein sequence ID" value="KAG5459196.1"/>
    <property type="molecule type" value="Genomic_DNA"/>
</dbReference>
<proteinExistence type="predicted"/>
<evidence type="ECO:0000313" key="2">
    <source>
        <dbReference type="Proteomes" id="UP000673691"/>
    </source>
</evidence>
<evidence type="ECO:0000313" key="1">
    <source>
        <dbReference type="EMBL" id="KAG5459196.1"/>
    </source>
</evidence>